<dbReference type="Gene3D" id="2.60.40.420">
    <property type="entry name" value="Cupredoxins - blue copper proteins"/>
    <property type="match status" value="3"/>
</dbReference>
<dbReference type="SUPFAM" id="SSF49503">
    <property type="entry name" value="Cupredoxins"/>
    <property type="match status" value="3"/>
</dbReference>
<dbReference type="PANTHER" id="PTHR11709">
    <property type="entry name" value="MULTI-COPPER OXIDASE"/>
    <property type="match status" value="1"/>
</dbReference>
<organism evidence="10 11">
    <name type="scientific">Diplodia intermedia</name>
    <dbReference type="NCBI Taxonomy" id="856260"/>
    <lineage>
        <taxon>Eukaryota</taxon>
        <taxon>Fungi</taxon>
        <taxon>Dikarya</taxon>
        <taxon>Ascomycota</taxon>
        <taxon>Pezizomycotina</taxon>
        <taxon>Dothideomycetes</taxon>
        <taxon>Dothideomycetes incertae sedis</taxon>
        <taxon>Botryosphaeriales</taxon>
        <taxon>Botryosphaeriaceae</taxon>
        <taxon>Diplodia</taxon>
    </lineage>
</organism>
<keyword evidence="2" id="KW-0479">Metal-binding</keyword>
<keyword evidence="5" id="KW-0186">Copper</keyword>
<feature type="domain" description="Plastocyanin-like" evidence="8">
    <location>
        <begin position="416"/>
        <end position="530"/>
    </location>
</feature>
<evidence type="ECO:0000256" key="2">
    <source>
        <dbReference type="ARBA" id="ARBA00022723"/>
    </source>
</evidence>
<evidence type="ECO:0000313" key="11">
    <source>
        <dbReference type="Proteomes" id="UP001521184"/>
    </source>
</evidence>
<proteinExistence type="inferred from homology"/>
<protein>
    <recommendedName>
        <fullName evidence="12">Multicopper oxidase</fullName>
    </recommendedName>
</protein>
<evidence type="ECO:0000313" key="10">
    <source>
        <dbReference type="EMBL" id="KAL1638053.1"/>
    </source>
</evidence>
<dbReference type="Pfam" id="PF07731">
    <property type="entry name" value="Cu-oxidase_2"/>
    <property type="match status" value="1"/>
</dbReference>
<comment type="similarity">
    <text evidence="1">Belongs to the multicopper oxidase family.</text>
</comment>
<comment type="caution">
    <text evidence="10">The sequence shown here is derived from an EMBL/GenBank/DDBJ whole genome shotgun (WGS) entry which is preliminary data.</text>
</comment>
<evidence type="ECO:0000256" key="3">
    <source>
        <dbReference type="ARBA" id="ARBA00022729"/>
    </source>
</evidence>
<evidence type="ECO:0000256" key="6">
    <source>
        <dbReference type="ARBA" id="ARBA00023180"/>
    </source>
</evidence>
<dbReference type="Pfam" id="PF00394">
    <property type="entry name" value="Cu-oxidase"/>
    <property type="match status" value="1"/>
</dbReference>
<dbReference type="Proteomes" id="UP001521184">
    <property type="component" value="Unassembled WGS sequence"/>
</dbReference>
<keyword evidence="3" id="KW-0732">Signal</keyword>
<evidence type="ECO:0000259" key="9">
    <source>
        <dbReference type="Pfam" id="PF07732"/>
    </source>
</evidence>
<evidence type="ECO:0008006" key="12">
    <source>
        <dbReference type="Google" id="ProtNLM"/>
    </source>
</evidence>
<dbReference type="CDD" id="cd13876">
    <property type="entry name" value="CuRO_2_Abr2_like"/>
    <property type="match status" value="1"/>
</dbReference>
<keyword evidence="6" id="KW-0325">Glycoprotein</keyword>
<dbReference type="InterPro" id="IPR011706">
    <property type="entry name" value="Cu-oxidase_C"/>
</dbReference>
<evidence type="ECO:0000256" key="1">
    <source>
        <dbReference type="ARBA" id="ARBA00010609"/>
    </source>
</evidence>
<dbReference type="InterPro" id="IPR045087">
    <property type="entry name" value="Cu-oxidase_fam"/>
</dbReference>
<reference evidence="10 11" key="1">
    <citation type="journal article" date="2023" name="Plant Dis.">
        <title>First Report of Diplodia intermedia Causing Canker and Dieback Diseases on Apple Trees in Canada.</title>
        <authorList>
            <person name="Ellouze W."/>
            <person name="Ilyukhin E."/>
            <person name="Sulman M."/>
            <person name="Ali S."/>
        </authorList>
    </citation>
    <scope>NUCLEOTIDE SEQUENCE [LARGE SCALE GENOMIC DNA]</scope>
    <source>
        <strain evidence="10 11">M45-28</strain>
    </source>
</reference>
<evidence type="ECO:0000256" key="4">
    <source>
        <dbReference type="ARBA" id="ARBA00023002"/>
    </source>
</evidence>
<keyword evidence="4" id="KW-0560">Oxidoreductase</keyword>
<dbReference type="PANTHER" id="PTHR11709:SF488">
    <property type="entry name" value="LACCASE-RELATED"/>
    <property type="match status" value="1"/>
</dbReference>
<dbReference type="Pfam" id="PF07732">
    <property type="entry name" value="Cu-oxidase_3"/>
    <property type="match status" value="1"/>
</dbReference>
<feature type="domain" description="Plastocyanin-like" evidence="7">
    <location>
        <begin position="167"/>
        <end position="317"/>
    </location>
</feature>
<evidence type="ECO:0000259" key="8">
    <source>
        <dbReference type="Pfam" id="PF07731"/>
    </source>
</evidence>
<gene>
    <name evidence="10" type="ORF">SLS58_009074</name>
</gene>
<keyword evidence="11" id="KW-1185">Reference proteome</keyword>
<dbReference type="InterPro" id="IPR008972">
    <property type="entry name" value="Cupredoxin"/>
</dbReference>
<dbReference type="InterPro" id="IPR011707">
    <property type="entry name" value="Cu-oxidase-like_N"/>
</dbReference>
<dbReference type="InterPro" id="IPR001117">
    <property type="entry name" value="Cu-oxidase_2nd"/>
</dbReference>
<sequence length="559" mass="63413">MAKPRYGAFLDLDQLLADDTVDGGHWRPMFVGNSDSPVPVISVREGDLIHLNVHNDFGLPSALHWLGFRHYHSHTWNDGAAGVTTYPILPRANWTSVLNTSDQWGLKWYADHCTTPLFDGFYGTIWIRPSPERERPYHLVSSDEADIEDMLDSEESPEHVTIYNYQHRTYDNVLAQLQYDGYEPNCFQSVLINGKGRVHCKPTEIDDIDGEPIDSHGCVKQATGAIIETKNRRWMMMNFINNGLEHPWRVSIDSHKMWVVANDAGYVTPQEVDILTLRNGQRVTVMVKLDQAAADYAIRFHALSKQQSLQGYAVLRYPHRRTGQRLGTPMPRPDQSLSLMHYNATALPGAVVLSERALHPYPPTAPPAKADITLRMRAAGAPDPFNPFVTNYTLNGAPWQLWRVLREPLVLGPSTEFKGPNPIVKNLPVGSVVDIVVQNELDVGLVMYKHNDATFHLGHGEGSFRWGDVEEAKRDGVVNMVDPPMGFFHELPPKGWLAIRWRIEQPAMTMFHVFNAKQFVMGMQVPMFEGDDKWPEIPESVRARPHVEFEMPERMGIFD</sequence>
<evidence type="ECO:0000259" key="7">
    <source>
        <dbReference type="Pfam" id="PF00394"/>
    </source>
</evidence>
<name>A0ABR3TET1_9PEZI</name>
<feature type="domain" description="Plastocyanin-like" evidence="9">
    <location>
        <begin position="20"/>
        <end position="130"/>
    </location>
</feature>
<dbReference type="EMBL" id="JAKEKT020000083">
    <property type="protein sequence ID" value="KAL1638053.1"/>
    <property type="molecule type" value="Genomic_DNA"/>
</dbReference>
<accession>A0ABR3TET1</accession>
<evidence type="ECO:0000256" key="5">
    <source>
        <dbReference type="ARBA" id="ARBA00023008"/>
    </source>
</evidence>